<reference evidence="1" key="1">
    <citation type="submission" date="2022-05" db="EMBL/GenBank/DDBJ databases">
        <title>Chromosome-level genome of Chaenocephalus aceratus.</title>
        <authorList>
            <person name="Park H."/>
        </authorList>
    </citation>
    <scope>NUCLEOTIDE SEQUENCE</scope>
    <source>
        <strain evidence="1">KU_202001</strain>
    </source>
</reference>
<name>A0ACB9XC44_CHAAC</name>
<organism evidence="1 2">
    <name type="scientific">Chaenocephalus aceratus</name>
    <name type="common">Blackfin icefish</name>
    <name type="synonym">Chaenichthys aceratus</name>
    <dbReference type="NCBI Taxonomy" id="36190"/>
    <lineage>
        <taxon>Eukaryota</taxon>
        <taxon>Metazoa</taxon>
        <taxon>Chordata</taxon>
        <taxon>Craniata</taxon>
        <taxon>Vertebrata</taxon>
        <taxon>Euteleostomi</taxon>
        <taxon>Actinopterygii</taxon>
        <taxon>Neopterygii</taxon>
        <taxon>Teleostei</taxon>
        <taxon>Neoteleostei</taxon>
        <taxon>Acanthomorphata</taxon>
        <taxon>Eupercaria</taxon>
        <taxon>Perciformes</taxon>
        <taxon>Notothenioidei</taxon>
        <taxon>Channichthyidae</taxon>
        <taxon>Chaenocephalus</taxon>
    </lineage>
</organism>
<dbReference type="Proteomes" id="UP001057452">
    <property type="component" value="Chromosome 7"/>
</dbReference>
<evidence type="ECO:0000313" key="2">
    <source>
        <dbReference type="Proteomes" id="UP001057452"/>
    </source>
</evidence>
<protein>
    <submittedName>
        <fullName evidence="1">Uncharacterized protein</fullName>
    </submittedName>
</protein>
<evidence type="ECO:0000313" key="1">
    <source>
        <dbReference type="EMBL" id="KAI4823666.1"/>
    </source>
</evidence>
<gene>
    <name evidence="1" type="ORF">KUCAC02_012243</name>
</gene>
<sequence length="102" mass="11241">MSSEEKLIKAFATKMGSEDDLTSAAFHFCLSLYFYQSPFTCLSSPTLPLFPSFLCLRCRASAPVSSVQAVMERATDTAELTLSHETRLRPSSSLHSLFPLVS</sequence>
<accession>A0ACB9XC44</accession>
<dbReference type="EMBL" id="CM043791">
    <property type="protein sequence ID" value="KAI4823666.1"/>
    <property type="molecule type" value="Genomic_DNA"/>
</dbReference>
<proteinExistence type="predicted"/>
<comment type="caution">
    <text evidence="1">The sequence shown here is derived from an EMBL/GenBank/DDBJ whole genome shotgun (WGS) entry which is preliminary data.</text>
</comment>
<keyword evidence="2" id="KW-1185">Reference proteome</keyword>